<dbReference type="InterPro" id="IPR050857">
    <property type="entry name" value="D-2-hydroxyacid_DH"/>
</dbReference>
<dbReference type="CDD" id="cd12173">
    <property type="entry name" value="PGDH_4"/>
    <property type="match status" value="1"/>
</dbReference>
<dbReference type="PROSITE" id="PS00671">
    <property type="entry name" value="D_2_HYDROXYACID_DH_3"/>
    <property type="match status" value="1"/>
</dbReference>
<evidence type="ECO:0000256" key="3">
    <source>
        <dbReference type="ARBA" id="ARBA00023027"/>
    </source>
</evidence>
<evidence type="ECO:0000256" key="4">
    <source>
        <dbReference type="RuleBase" id="RU003719"/>
    </source>
</evidence>
<dbReference type="InterPro" id="IPR029753">
    <property type="entry name" value="D-isomer_DH_CS"/>
</dbReference>
<evidence type="ECO:0000256" key="2">
    <source>
        <dbReference type="ARBA" id="ARBA00023002"/>
    </source>
</evidence>
<dbReference type="SUPFAM" id="SSF52283">
    <property type="entry name" value="Formate/glycerate dehydrogenase catalytic domain-like"/>
    <property type="match status" value="1"/>
</dbReference>
<dbReference type="Pfam" id="PF02826">
    <property type="entry name" value="2-Hacid_dh_C"/>
    <property type="match status" value="1"/>
</dbReference>
<dbReference type="Gene3D" id="3.40.50.720">
    <property type="entry name" value="NAD(P)-binding Rossmann-like Domain"/>
    <property type="match status" value="2"/>
</dbReference>
<dbReference type="PANTHER" id="PTHR42789:SF1">
    <property type="entry name" value="D-ISOMER SPECIFIC 2-HYDROXYACID DEHYDROGENASE FAMILY PROTEIN (AFU_ORTHOLOGUE AFUA_6G10090)"/>
    <property type="match status" value="1"/>
</dbReference>
<evidence type="ECO:0000313" key="8">
    <source>
        <dbReference type="Proteomes" id="UP000619033"/>
    </source>
</evidence>
<dbReference type="GO" id="GO:0016616">
    <property type="term" value="F:oxidoreductase activity, acting on the CH-OH group of donors, NAD or NADP as acceptor"/>
    <property type="evidence" value="ECO:0007669"/>
    <property type="project" value="InterPro"/>
</dbReference>
<organism evidence="7 8">
    <name type="scientific">Fuscibacter oryzae</name>
    <dbReference type="NCBI Taxonomy" id="2803939"/>
    <lineage>
        <taxon>Bacteria</taxon>
        <taxon>Pseudomonadati</taxon>
        <taxon>Pseudomonadota</taxon>
        <taxon>Alphaproteobacteria</taxon>
        <taxon>Rhodobacterales</taxon>
        <taxon>Paracoccaceae</taxon>
        <taxon>Fuscibacter</taxon>
    </lineage>
</organism>
<comment type="similarity">
    <text evidence="1 4">Belongs to the D-isomer specific 2-hydroxyacid dehydrogenase family.</text>
</comment>
<dbReference type="InterPro" id="IPR006139">
    <property type="entry name" value="D-isomer_2_OHA_DH_cat_dom"/>
</dbReference>
<keyword evidence="8" id="KW-1185">Reference proteome</keyword>
<evidence type="ECO:0000256" key="1">
    <source>
        <dbReference type="ARBA" id="ARBA00005854"/>
    </source>
</evidence>
<dbReference type="EMBL" id="JAESVP010000005">
    <property type="protein sequence ID" value="MBL4928943.1"/>
    <property type="molecule type" value="Genomic_DNA"/>
</dbReference>
<evidence type="ECO:0000259" key="5">
    <source>
        <dbReference type="Pfam" id="PF00389"/>
    </source>
</evidence>
<proteinExistence type="inferred from homology"/>
<dbReference type="RefSeq" id="WP_202661457.1">
    <property type="nucleotide sequence ID" value="NZ_JAESVP010000005.1"/>
</dbReference>
<name>A0A8J7MUY3_9RHOB</name>
<accession>A0A8J7MUY3</accession>
<dbReference type="InterPro" id="IPR036291">
    <property type="entry name" value="NAD(P)-bd_dom_sf"/>
</dbReference>
<dbReference type="SUPFAM" id="SSF51735">
    <property type="entry name" value="NAD(P)-binding Rossmann-fold domains"/>
    <property type="match status" value="1"/>
</dbReference>
<dbReference type="Pfam" id="PF00389">
    <property type="entry name" value="2-Hacid_dh"/>
    <property type="match status" value="1"/>
</dbReference>
<dbReference type="InterPro" id="IPR006140">
    <property type="entry name" value="D-isomer_DH_NAD-bd"/>
</dbReference>
<evidence type="ECO:0000313" key="7">
    <source>
        <dbReference type="EMBL" id="MBL4928943.1"/>
    </source>
</evidence>
<keyword evidence="2 4" id="KW-0560">Oxidoreductase</keyword>
<dbReference type="Proteomes" id="UP000619033">
    <property type="component" value="Unassembled WGS sequence"/>
</dbReference>
<keyword evidence="3" id="KW-0520">NAD</keyword>
<reference evidence="7" key="1">
    <citation type="submission" date="2021-01" db="EMBL/GenBank/DDBJ databases">
        <title>Genome seq and assembly of Tabrizicola sp. KVB23.</title>
        <authorList>
            <person name="Chhetri G."/>
        </authorList>
    </citation>
    <scope>NUCLEOTIDE SEQUENCE</scope>
    <source>
        <strain evidence="7">KVB23</strain>
    </source>
</reference>
<evidence type="ECO:0000259" key="6">
    <source>
        <dbReference type="Pfam" id="PF02826"/>
    </source>
</evidence>
<protein>
    <submittedName>
        <fullName evidence="7">Hydroxyacid dehydrogenase</fullName>
    </submittedName>
</protein>
<dbReference type="AlphaFoldDB" id="A0A8J7MUY3"/>
<gene>
    <name evidence="7" type="ORF">JI744_12575</name>
</gene>
<dbReference type="GO" id="GO:0051287">
    <property type="term" value="F:NAD binding"/>
    <property type="evidence" value="ECO:0007669"/>
    <property type="project" value="InterPro"/>
</dbReference>
<dbReference type="PANTHER" id="PTHR42789">
    <property type="entry name" value="D-ISOMER SPECIFIC 2-HYDROXYACID DEHYDROGENASE FAMILY PROTEIN (AFU_ORTHOLOGUE AFUA_6G10090)"/>
    <property type="match status" value="1"/>
</dbReference>
<feature type="domain" description="D-isomer specific 2-hydroxyacid dehydrogenase catalytic" evidence="5">
    <location>
        <begin position="5"/>
        <end position="306"/>
    </location>
</feature>
<comment type="caution">
    <text evidence="7">The sequence shown here is derived from an EMBL/GenBank/DDBJ whole genome shotgun (WGS) entry which is preliminary data.</text>
</comment>
<feature type="domain" description="D-isomer specific 2-hydroxyacid dehydrogenase NAD-binding" evidence="6">
    <location>
        <begin position="106"/>
        <end position="280"/>
    </location>
</feature>
<sequence>MPHLLIAGKLHPSGLALLRQAPNLTFDYVEDISEASYQAHLPKADAMVIRTQPLGVASVAKAPGLKIVSRHGVGYDAVDMGALTARGIPLCIVGDVNSAGVAEHAMMLILAATHRLIAADRATRAGDWGWRNGLQTQEVAGKRLLIVGFGRIGRHLASMARAFGMEVHAHDPFISEDAWPDIAIRVGDLGQALALADAVSLHLPRADHAILGAAELAGMKPTAVIVNTARGGLVDEKALADALRDGRVGGAGIEVFSDEPPGTDHPLFGLDRAVLTPHNAALTVECAERMAIASVQNVLDFFAGRLDPALIVNGAALGGMKEFVK</sequence>